<evidence type="ECO:0000313" key="3">
    <source>
        <dbReference type="Proteomes" id="UP001221898"/>
    </source>
</evidence>
<dbReference type="Proteomes" id="UP001221898">
    <property type="component" value="Unassembled WGS sequence"/>
</dbReference>
<proteinExistence type="predicted"/>
<dbReference type="AlphaFoldDB" id="A0AAD7SW20"/>
<organism evidence="2 3">
    <name type="scientific">Aldrovandia affinis</name>
    <dbReference type="NCBI Taxonomy" id="143900"/>
    <lineage>
        <taxon>Eukaryota</taxon>
        <taxon>Metazoa</taxon>
        <taxon>Chordata</taxon>
        <taxon>Craniata</taxon>
        <taxon>Vertebrata</taxon>
        <taxon>Euteleostomi</taxon>
        <taxon>Actinopterygii</taxon>
        <taxon>Neopterygii</taxon>
        <taxon>Teleostei</taxon>
        <taxon>Notacanthiformes</taxon>
        <taxon>Halosauridae</taxon>
        <taxon>Aldrovandia</taxon>
    </lineage>
</organism>
<feature type="transmembrane region" description="Helical" evidence="1">
    <location>
        <begin position="20"/>
        <end position="44"/>
    </location>
</feature>
<evidence type="ECO:0000256" key="1">
    <source>
        <dbReference type="SAM" id="Phobius"/>
    </source>
</evidence>
<keyword evidence="3" id="KW-1185">Reference proteome</keyword>
<protein>
    <submittedName>
        <fullName evidence="2">Uncharacterized protein</fullName>
    </submittedName>
</protein>
<dbReference type="EMBL" id="JAINUG010000031">
    <property type="protein sequence ID" value="KAJ8409293.1"/>
    <property type="molecule type" value="Genomic_DNA"/>
</dbReference>
<evidence type="ECO:0000313" key="2">
    <source>
        <dbReference type="EMBL" id="KAJ8409293.1"/>
    </source>
</evidence>
<comment type="caution">
    <text evidence="2">The sequence shown here is derived from an EMBL/GenBank/DDBJ whole genome shotgun (WGS) entry which is preliminary data.</text>
</comment>
<feature type="non-terminal residue" evidence="2">
    <location>
        <position position="98"/>
    </location>
</feature>
<keyword evidence="1" id="KW-0472">Membrane</keyword>
<keyword evidence="1" id="KW-1133">Transmembrane helix</keyword>
<gene>
    <name evidence="2" type="ORF">AAFF_G00234910</name>
</gene>
<keyword evidence="1" id="KW-0812">Transmembrane</keyword>
<sequence length="98" mass="11586">MVEDPPPRSSITSYDTTEGVAYFVLLIIYFFTGNITQLNLWITIIHTPNYSFKFNPTKTNLHKYTTYLEFIGTLWNYTMAYNGFLFPLGIKRREHTFE</sequence>
<name>A0AAD7SW20_9TELE</name>
<accession>A0AAD7SW20</accession>
<reference evidence="2" key="1">
    <citation type="journal article" date="2023" name="Science">
        <title>Genome structures resolve the early diversification of teleost fishes.</title>
        <authorList>
            <person name="Parey E."/>
            <person name="Louis A."/>
            <person name="Montfort J."/>
            <person name="Bouchez O."/>
            <person name="Roques C."/>
            <person name="Iampietro C."/>
            <person name="Lluch J."/>
            <person name="Castinel A."/>
            <person name="Donnadieu C."/>
            <person name="Desvignes T."/>
            <person name="Floi Bucao C."/>
            <person name="Jouanno E."/>
            <person name="Wen M."/>
            <person name="Mejri S."/>
            <person name="Dirks R."/>
            <person name="Jansen H."/>
            <person name="Henkel C."/>
            <person name="Chen W.J."/>
            <person name="Zahm M."/>
            <person name="Cabau C."/>
            <person name="Klopp C."/>
            <person name="Thompson A.W."/>
            <person name="Robinson-Rechavi M."/>
            <person name="Braasch I."/>
            <person name="Lecointre G."/>
            <person name="Bobe J."/>
            <person name="Postlethwait J.H."/>
            <person name="Berthelot C."/>
            <person name="Roest Crollius H."/>
            <person name="Guiguen Y."/>
        </authorList>
    </citation>
    <scope>NUCLEOTIDE SEQUENCE</scope>
    <source>
        <strain evidence="2">NC1722</strain>
    </source>
</reference>